<dbReference type="InterPro" id="IPR035940">
    <property type="entry name" value="CAP_sf"/>
</dbReference>
<evidence type="ECO:0000313" key="2">
    <source>
        <dbReference type="EMBL" id="TDT42019.1"/>
    </source>
</evidence>
<dbReference type="AlphaFoldDB" id="A0A4R7JY67"/>
<organism evidence="2 3">
    <name type="scientific">Maribacter spongiicola</name>
    <dbReference type="NCBI Taxonomy" id="1206753"/>
    <lineage>
        <taxon>Bacteria</taxon>
        <taxon>Pseudomonadati</taxon>
        <taxon>Bacteroidota</taxon>
        <taxon>Flavobacteriia</taxon>
        <taxon>Flavobacteriales</taxon>
        <taxon>Flavobacteriaceae</taxon>
        <taxon>Maribacter</taxon>
    </lineage>
</organism>
<accession>A0A4R7JY67</accession>
<name>A0A4R7JY67_9FLAO</name>
<dbReference type="PROSITE" id="PS51257">
    <property type="entry name" value="PROKAR_LIPOPROTEIN"/>
    <property type="match status" value="1"/>
</dbReference>
<reference evidence="2 3" key="1">
    <citation type="submission" date="2019-03" db="EMBL/GenBank/DDBJ databases">
        <title>Genomic Encyclopedia of Archaeal and Bacterial Type Strains, Phase II (KMG-II): from individual species to whole genera.</title>
        <authorList>
            <person name="Goeker M."/>
        </authorList>
    </citation>
    <scope>NUCLEOTIDE SEQUENCE [LARGE SCALE GENOMIC DNA]</scope>
    <source>
        <strain evidence="2 3">DSM 25233</strain>
    </source>
</reference>
<keyword evidence="3" id="KW-1185">Reference proteome</keyword>
<feature type="domain" description="SCP" evidence="1">
    <location>
        <begin position="55"/>
        <end position="166"/>
    </location>
</feature>
<dbReference type="Pfam" id="PF00188">
    <property type="entry name" value="CAP"/>
    <property type="match status" value="1"/>
</dbReference>
<dbReference type="PANTHER" id="PTHR31157:SF30">
    <property type="entry name" value="SCP DOMAIN-CONTAINING PROTEIN"/>
    <property type="match status" value="1"/>
</dbReference>
<comment type="caution">
    <text evidence="2">The sequence shown here is derived from an EMBL/GenBank/DDBJ whole genome shotgun (WGS) entry which is preliminary data.</text>
</comment>
<dbReference type="InterPro" id="IPR014044">
    <property type="entry name" value="CAP_dom"/>
</dbReference>
<dbReference type="Proteomes" id="UP000294749">
    <property type="component" value="Unassembled WGS sequence"/>
</dbReference>
<protein>
    <submittedName>
        <fullName evidence="2">Uncharacterized protein YkwD</fullName>
    </submittedName>
</protein>
<evidence type="ECO:0000313" key="3">
    <source>
        <dbReference type="Proteomes" id="UP000294749"/>
    </source>
</evidence>
<dbReference type="RefSeq" id="WP_133688502.1">
    <property type="nucleotide sequence ID" value="NZ_SOAY01000013.1"/>
</dbReference>
<dbReference type="OrthoDB" id="982527at2"/>
<dbReference type="PANTHER" id="PTHR31157">
    <property type="entry name" value="SCP DOMAIN-CONTAINING PROTEIN"/>
    <property type="match status" value="1"/>
</dbReference>
<sequence>MKSSLIYLIVFITVLSSCSRYENFAGYQETSEEPLLTYTLASSNSHNNLETELFEMINNYRVGIGLNELQFESTAYYYASLHTTYMISKGKTSHDNFNMRASNIAKRTNAVFVAENVARKYDTIEEAFYAWLLSAGHRENIEGNYDFSAINIQQNNKGDLYFTQLFFR</sequence>
<gene>
    <name evidence="2" type="ORF">CLV90_3253</name>
</gene>
<dbReference type="Gene3D" id="3.40.33.10">
    <property type="entry name" value="CAP"/>
    <property type="match status" value="1"/>
</dbReference>
<proteinExistence type="predicted"/>
<evidence type="ECO:0000259" key="1">
    <source>
        <dbReference type="Pfam" id="PF00188"/>
    </source>
</evidence>
<dbReference type="SUPFAM" id="SSF55797">
    <property type="entry name" value="PR-1-like"/>
    <property type="match status" value="1"/>
</dbReference>
<dbReference type="EMBL" id="SOAY01000013">
    <property type="protein sequence ID" value="TDT42019.1"/>
    <property type="molecule type" value="Genomic_DNA"/>
</dbReference>
<dbReference type="CDD" id="cd05379">
    <property type="entry name" value="CAP_bacterial"/>
    <property type="match status" value="1"/>
</dbReference>